<feature type="domain" description="PD-(D/E)XK endonuclease-like" evidence="1">
    <location>
        <begin position="103"/>
        <end position="243"/>
    </location>
</feature>
<comment type="caution">
    <text evidence="2">The sequence shown here is derived from an EMBL/GenBank/DDBJ whole genome shotgun (WGS) entry which is preliminary data.</text>
</comment>
<accession>A0A1G2CHY8</accession>
<proteinExistence type="predicted"/>
<dbReference type="InterPro" id="IPR011604">
    <property type="entry name" value="PDDEXK-like_dom_sf"/>
</dbReference>
<evidence type="ECO:0000259" key="1">
    <source>
        <dbReference type="Pfam" id="PF12705"/>
    </source>
</evidence>
<dbReference type="STRING" id="1798650.A2945_00720"/>
<reference evidence="2 3" key="1">
    <citation type="journal article" date="2016" name="Nat. Commun.">
        <title>Thousands of microbial genomes shed light on interconnected biogeochemical processes in an aquifer system.</title>
        <authorList>
            <person name="Anantharaman K."/>
            <person name="Brown C.T."/>
            <person name="Hug L.A."/>
            <person name="Sharon I."/>
            <person name="Castelle C.J."/>
            <person name="Probst A.J."/>
            <person name="Thomas B.C."/>
            <person name="Singh A."/>
            <person name="Wilkins M.J."/>
            <person name="Karaoz U."/>
            <person name="Brodie E.L."/>
            <person name="Williams K.H."/>
            <person name="Hubbard S.S."/>
            <person name="Banfield J.F."/>
        </authorList>
    </citation>
    <scope>NUCLEOTIDE SEQUENCE [LARGE SCALE GENOMIC DNA]</scope>
</reference>
<dbReference type="AlphaFoldDB" id="A0A1G2CHY8"/>
<dbReference type="EMBL" id="MHLA01000002">
    <property type="protein sequence ID" value="OGZ00340.1"/>
    <property type="molecule type" value="Genomic_DNA"/>
</dbReference>
<sequence length="253" mass="29220">MADYSGTRHTRKLFSPASAEPFELSRSKIDAFLNCPRCFYLDRRLGVSQPSGPAFTLNVAVDVLLKKEFDIHRAHGRPHPLMEEYGVDAVPFDDPRLSRWRNNFEGVRFLHPPTNFLVFGAIDDLWVAPDKSLYIVDYKATAKAGEIVLENTKWHNQYRRQMEIYQWLFRRNGFQVSDTGYFVYVNGKKDRMAFDKKLEFDVVVLPYEGSDNWVEDALIAARDCLMNDVVPVAAPDCDYCNYRKNAEEAMKGL</sequence>
<dbReference type="Proteomes" id="UP000178880">
    <property type="component" value="Unassembled WGS sequence"/>
</dbReference>
<organism evidence="2 3">
    <name type="scientific">Candidatus Liptonbacteria bacterium RIFCSPLOWO2_01_FULL_52_25</name>
    <dbReference type="NCBI Taxonomy" id="1798650"/>
    <lineage>
        <taxon>Bacteria</taxon>
        <taxon>Candidatus Liptoniibacteriota</taxon>
    </lineage>
</organism>
<evidence type="ECO:0000313" key="2">
    <source>
        <dbReference type="EMBL" id="OGZ00340.1"/>
    </source>
</evidence>
<dbReference type="Pfam" id="PF12705">
    <property type="entry name" value="PDDEXK_1"/>
    <property type="match status" value="1"/>
</dbReference>
<name>A0A1G2CHY8_9BACT</name>
<gene>
    <name evidence="2" type="ORF">A2945_00720</name>
</gene>
<evidence type="ECO:0000313" key="3">
    <source>
        <dbReference type="Proteomes" id="UP000178880"/>
    </source>
</evidence>
<protein>
    <recommendedName>
        <fullName evidence="1">PD-(D/E)XK endonuclease-like domain-containing protein</fullName>
    </recommendedName>
</protein>
<dbReference type="InterPro" id="IPR038726">
    <property type="entry name" value="PDDEXK_AddAB-type"/>
</dbReference>
<dbReference type="Gene3D" id="3.90.320.10">
    <property type="match status" value="1"/>
</dbReference>